<accession>A0A9D1TPJ6</accession>
<evidence type="ECO:0000313" key="4">
    <source>
        <dbReference type="EMBL" id="HIW00127.1"/>
    </source>
</evidence>
<dbReference type="PANTHER" id="PTHR36153">
    <property type="entry name" value="INNER MEMBRANE PROTEIN-RELATED"/>
    <property type="match status" value="1"/>
</dbReference>
<dbReference type="InterPro" id="IPR027417">
    <property type="entry name" value="P-loop_NTPase"/>
</dbReference>
<dbReference type="SUPFAM" id="SSF52540">
    <property type="entry name" value="P-loop containing nucleoside triphosphate hydrolases"/>
    <property type="match status" value="1"/>
</dbReference>
<feature type="transmembrane region" description="Helical" evidence="2">
    <location>
        <begin position="438"/>
        <end position="460"/>
    </location>
</feature>
<keyword evidence="2" id="KW-0812">Transmembrane</keyword>
<reference evidence="4" key="2">
    <citation type="submission" date="2021-04" db="EMBL/GenBank/DDBJ databases">
        <authorList>
            <person name="Gilroy R."/>
        </authorList>
    </citation>
    <scope>NUCLEOTIDE SEQUENCE</scope>
    <source>
        <strain evidence="4">ChiHecec2B26-446</strain>
    </source>
</reference>
<dbReference type="Proteomes" id="UP000886752">
    <property type="component" value="Unassembled WGS sequence"/>
</dbReference>
<organism evidence="4 5">
    <name type="scientific">Candidatus Desulfovibrio intestinipullorum</name>
    <dbReference type="NCBI Taxonomy" id="2838536"/>
    <lineage>
        <taxon>Bacteria</taxon>
        <taxon>Pseudomonadati</taxon>
        <taxon>Thermodesulfobacteriota</taxon>
        <taxon>Desulfovibrionia</taxon>
        <taxon>Desulfovibrionales</taxon>
        <taxon>Desulfovibrionaceae</taxon>
        <taxon>Desulfovibrio</taxon>
    </lineage>
</organism>
<comment type="caution">
    <text evidence="4">The sequence shown here is derived from an EMBL/GenBank/DDBJ whole genome shotgun (WGS) entry which is preliminary data.</text>
</comment>
<proteinExistence type="predicted"/>
<dbReference type="Gene3D" id="3.40.50.300">
    <property type="entry name" value="P-loop containing nucleotide triphosphate hydrolases"/>
    <property type="match status" value="1"/>
</dbReference>
<evidence type="ECO:0000256" key="1">
    <source>
        <dbReference type="SAM" id="Coils"/>
    </source>
</evidence>
<keyword evidence="2" id="KW-1133">Transmembrane helix</keyword>
<feature type="transmembrane region" description="Helical" evidence="2">
    <location>
        <begin position="39"/>
        <end position="60"/>
    </location>
</feature>
<dbReference type="AlphaFoldDB" id="A0A9D1TPJ6"/>
<gene>
    <name evidence="4" type="ORF">H9894_02935</name>
</gene>
<keyword evidence="2" id="KW-0472">Membrane</keyword>
<evidence type="ECO:0000259" key="3">
    <source>
        <dbReference type="Pfam" id="PF14331"/>
    </source>
</evidence>
<dbReference type="EMBL" id="DXHV01000033">
    <property type="protein sequence ID" value="HIW00127.1"/>
    <property type="molecule type" value="Genomic_DNA"/>
</dbReference>
<feature type="domain" description="Type VI secretion system component TssM1 N-terminal" evidence="3">
    <location>
        <begin position="183"/>
        <end position="439"/>
    </location>
</feature>
<dbReference type="InterPro" id="IPR025743">
    <property type="entry name" value="TssM1_N"/>
</dbReference>
<evidence type="ECO:0000256" key="2">
    <source>
        <dbReference type="SAM" id="Phobius"/>
    </source>
</evidence>
<reference evidence="4" key="1">
    <citation type="journal article" date="2021" name="PeerJ">
        <title>Extensive microbial diversity within the chicken gut microbiome revealed by metagenomics and culture.</title>
        <authorList>
            <person name="Gilroy R."/>
            <person name="Ravi A."/>
            <person name="Getino M."/>
            <person name="Pursley I."/>
            <person name="Horton D.L."/>
            <person name="Alikhan N.F."/>
            <person name="Baker D."/>
            <person name="Gharbi K."/>
            <person name="Hall N."/>
            <person name="Watson M."/>
            <person name="Adriaenssens E.M."/>
            <person name="Foster-Nyarko E."/>
            <person name="Jarju S."/>
            <person name="Secka A."/>
            <person name="Antonio M."/>
            <person name="Oren A."/>
            <person name="Chaudhuri R.R."/>
            <person name="La Ragione R."/>
            <person name="Hildebrand F."/>
            <person name="Pallen M.J."/>
        </authorList>
    </citation>
    <scope>NUCLEOTIDE SEQUENCE</scope>
    <source>
        <strain evidence="4">ChiHecec2B26-446</strain>
    </source>
</reference>
<protein>
    <recommendedName>
        <fullName evidence="3">Type VI secretion system component TssM1 N-terminal domain-containing protein</fullName>
    </recommendedName>
</protein>
<sequence>MNKLLGLFLRLLLILLLLGLLGAGAYLLHTRLDWSLWEIGALALGCLALILGVLLVRRLYYRHREERFLRQMVEHDRPLLSPQEEEVRLTELRDRWRKGVHMLRHSGLGHGSSALYSLPWFMIFGEAGTGKSTAVSHARLSAQASDAGPLAHVTNTRNCDWWFFEKAVVIDTAGRYAVSQNEEEDNREWEEFLRLLAAHRRREPLNGLILTLSVEQLQTRSPEALADYGRLVRKRINSMHAALGATFPVYVLVTKMDRVLGLTSLASLLTPDERRQVLGLLNREKKAGDALAFLETALQHLRGRLQDLSLLLAAREREQAGHTDLPPGTQAVLLPAEMEQLFPGIRAFVRAVFGPSHYGHTPMLRGLFLCSGRQEGSVHTALLEQMPTFAQCRWNLPGTSASLFLEDFFTTILPRERALSRQNDSLFSVQTLRRRAPYILWLSFLLLLGAYFSLCFVLRMQIVETARNDIPARITLAGDMNRRVQQLSDVADRIRIFEADLHRHAWLLLGADQSWQALQEMRARFTAWVRSSLLVLNPDQVAPALQRLPENRRRMALIYFCDYQAWTHRVLQAAEEGKPLPQAKDALDAFARDLQEVVPSGSAQLNNVLAAYASWEEPELRRTQMAQQSLRVDAYLDLLGTNLDWVVQWLNSRPSIASVTMASFWPRGPKDPCVPAAYTIEGYERMQGLLKALENASQDKNRFATLSQAFLDRYARDFHSAWWRLADTFSQALHYNDDQQAWRRITPTMAGQDNPYFAFIQSMNEAFRRIEHLNAATELDRLPGRFAELLRQLSTASEPQTLQSTLHQKTEQLTTSLDARRAREYSERHDEAKLLQDYLADLARIREVTGTDAEALQLIAQGYAGGQEAAKTPVSAALAHLAQLQAQMDMRSSEHDQFWRLVKGPLAWQTIFAVYRSACELNNLWEGSVLSQIDEQDPDSLWTQLFDEQSALNTFVHGPAAPFLKARTSGWQVARWLGIGYPLTPEFLNFLDQSKHPGHKARDKYVIGITAHPVNVNEMAQKPHRVRLRLECGPDMQTLDNYNYLISKDFTWEPATCGRVSLSISFESQTVTTSWDGDWAFQTFLHDFAGGELVLTPADFPGQEAVLRELDVEEIRVRYTFKGADDALMAQRFVGLSLPGKAAFCPTRMDSLGGEDERLSDIQLPNLPSAPRR</sequence>
<dbReference type="Pfam" id="PF14331">
    <property type="entry name" value="IcmF-related_N"/>
    <property type="match status" value="1"/>
</dbReference>
<evidence type="ECO:0000313" key="5">
    <source>
        <dbReference type="Proteomes" id="UP000886752"/>
    </source>
</evidence>
<feature type="coiled-coil region" evidence="1">
    <location>
        <begin position="291"/>
        <end position="318"/>
    </location>
</feature>
<keyword evidence="1" id="KW-0175">Coiled coil</keyword>
<name>A0A9D1TPJ6_9BACT</name>
<dbReference type="InterPro" id="IPR053156">
    <property type="entry name" value="T6SS_TssM-like"/>
</dbReference>
<dbReference type="PANTHER" id="PTHR36153:SF1">
    <property type="entry name" value="TYPE VI SECRETION SYSTEM COMPONENT TSSM1"/>
    <property type="match status" value="1"/>
</dbReference>